<keyword evidence="5" id="KW-0762">Sugar transport</keyword>
<proteinExistence type="inferred from homology"/>
<dbReference type="PANTHER" id="PTHR30036">
    <property type="entry name" value="D-XYLOSE-BINDING PERIPLASMIC PROTEIN"/>
    <property type="match status" value="1"/>
</dbReference>
<dbReference type="SUPFAM" id="SSF53822">
    <property type="entry name" value="Periplasmic binding protein-like I"/>
    <property type="match status" value="1"/>
</dbReference>
<feature type="domain" description="Periplasmic binding protein" evidence="4">
    <location>
        <begin position="49"/>
        <end position="293"/>
    </location>
</feature>
<accession>A0A1I2CR73</accession>
<evidence type="ECO:0000256" key="3">
    <source>
        <dbReference type="SAM" id="SignalP"/>
    </source>
</evidence>
<keyword evidence="5" id="KW-0813">Transport</keyword>
<dbReference type="InterPro" id="IPR025997">
    <property type="entry name" value="SBP_2_dom"/>
</dbReference>
<keyword evidence="3" id="KW-0732">Signal</keyword>
<evidence type="ECO:0000256" key="1">
    <source>
        <dbReference type="ARBA" id="ARBA00004196"/>
    </source>
</evidence>
<feature type="chain" id="PRO_5038697206" evidence="3">
    <location>
        <begin position="23"/>
        <end position="330"/>
    </location>
</feature>
<dbReference type="InterPro" id="IPR028082">
    <property type="entry name" value="Peripla_BP_I"/>
</dbReference>
<dbReference type="CDD" id="cd06312">
    <property type="entry name" value="PBP1_ABC_sugar_binding-like"/>
    <property type="match status" value="1"/>
</dbReference>
<evidence type="ECO:0000313" key="6">
    <source>
        <dbReference type="Proteomes" id="UP000199645"/>
    </source>
</evidence>
<dbReference type="GO" id="GO:0030288">
    <property type="term" value="C:outer membrane-bounded periplasmic space"/>
    <property type="evidence" value="ECO:0007669"/>
    <property type="project" value="TreeGrafter"/>
</dbReference>
<dbReference type="STRING" id="35752.SAMN05421541_103129"/>
<dbReference type="EMBL" id="FONV01000003">
    <property type="protein sequence ID" value="SFE70273.1"/>
    <property type="molecule type" value="Genomic_DNA"/>
</dbReference>
<comment type="similarity">
    <text evidence="2">Belongs to the bacterial solute-binding protein 2 family.</text>
</comment>
<evidence type="ECO:0000313" key="5">
    <source>
        <dbReference type="EMBL" id="SFE70273.1"/>
    </source>
</evidence>
<dbReference type="GO" id="GO:0030246">
    <property type="term" value="F:carbohydrate binding"/>
    <property type="evidence" value="ECO:0007669"/>
    <property type="project" value="TreeGrafter"/>
</dbReference>
<dbReference type="AlphaFoldDB" id="A0A1I2CR73"/>
<reference evidence="5 6" key="1">
    <citation type="submission" date="2016-10" db="EMBL/GenBank/DDBJ databases">
        <authorList>
            <person name="de Groot N.N."/>
        </authorList>
    </citation>
    <scope>NUCLEOTIDE SEQUENCE [LARGE SCALE GENOMIC DNA]</scope>
    <source>
        <strain evidence="5 6">DSM 43019</strain>
    </source>
</reference>
<dbReference type="Pfam" id="PF13407">
    <property type="entry name" value="Peripla_BP_4"/>
    <property type="match status" value="1"/>
</dbReference>
<sequence length="330" mass="33518">MMRRSRRWASVAALSATMLVLAACSSDNAVNAEKTTDAGGGKGGYGYKIAVVTHGAAGDAFWSIVKNGVEKAGADMGDTINYSSDGDPQKQAQLIDAAVNQKVDGLVVSMANPDALKASVEKAVAAGIPVITINSGASRSKEFGALTHIGQDEKVAGEAVGAELKNQGVKKAVCVIHEAGNVGLEERCAAVASTLGAPIENLQVDINNLQSSQATIKAKLQADTAIDGVVTLGGPVATVASAAIGEAGSSAKLATFDLNADVAKAVQDGKILFAVDQQPYLQGYQAVVMLTQYKSNLNVLGGGQQVLTGPALVTKDNAAQVAQLAAAGTR</sequence>
<comment type="subcellular location">
    <subcellularLocation>
        <location evidence="1">Cell envelope</location>
    </subcellularLocation>
</comment>
<dbReference type="PANTHER" id="PTHR30036:SF7">
    <property type="entry name" value="ABC TRANSPORTER PERIPLASMIC-BINDING PROTEIN YPHF"/>
    <property type="match status" value="1"/>
</dbReference>
<evidence type="ECO:0000259" key="4">
    <source>
        <dbReference type="Pfam" id="PF13407"/>
    </source>
</evidence>
<keyword evidence="6" id="KW-1185">Reference proteome</keyword>
<dbReference type="InterPro" id="IPR050555">
    <property type="entry name" value="Bact_Solute-Bind_Prot2"/>
</dbReference>
<name>A0A1I2CR73_9ACTN</name>
<dbReference type="PROSITE" id="PS51257">
    <property type="entry name" value="PROKAR_LIPOPROTEIN"/>
    <property type="match status" value="1"/>
</dbReference>
<dbReference type="Gene3D" id="3.40.50.2300">
    <property type="match status" value="2"/>
</dbReference>
<dbReference type="Proteomes" id="UP000199645">
    <property type="component" value="Unassembled WGS sequence"/>
</dbReference>
<feature type="signal peptide" evidence="3">
    <location>
        <begin position="1"/>
        <end position="22"/>
    </location>
</feature>
<protein>
    <submittedName>
        <fullName evidence="5">Simple sugar transport system substrate-binding protein</fullName>
    </submittedName>
</protein>
<gene>
    <name evidence="5" type="ORF">SAMN05421541_103129</name>
</gene>
<evidence type="ECO:0000256" key="2">
    <source>
        <dbReference type="ARBA" id="ARBA00007639"/>
    </source>
</evidence>
<organism evidence="5 6">
    <name type="scientific">Actinoplanes philippinensis</name>
    <dbReference type="NCBI Taxonomy" id="35752"/>
    <lineage>
        <taxon>Bacteria</taxon>
        <taxon>Bacillati</taxon>
        <taxon>Actinomycetota</taxon>
        <taxon>Actinomycetes</taxon>
        <taxon>Micromonosporales</taxon>
        <taxon>Micromonosporaceae</taxon>
        <taxon>Actinoplanes</taxon>
    </lineage>
</organism>